<organism evidence="2">
    <name type="scientific">Clostridioides difficile</name>
    <name type="common">Peptoclostridium difficile</name>
    <dbReference type="NCBI Taxonomy" id="1496"/>
    <lineage>
        <taxon>Bacteria</taxon>
        <taxon>Bacillati</taxon>
        <taxon>Bacillota</taxon>
        <taxon>Clostridia</taxon>
        <taxon>Peptostreptococcales</taxon>
        <taxon>Peptostreptococcaceae</taxon>
        <taxon>Clostridioides</taxon>
    </lineage>
</organism>
<dbReference type="EMBL" id="UFWD01000001">
    <property type="protein sequence ID" value="SUY26050.1"/>
    <property type="molecule type" value="Genomic_DNA"/>
</dbReference>
<keyword evidence="2" id="KW-0808">Transferase</keyword>
<evidence type="ECO:0000313" key="2">
    <source>
        <dbReference type="EMBL" id="SUY26050.1"/>
    </source>
</evidence>
<reference evidence="2" key="1">
    <citation type="submission" date="2018-06" db="EMBL/GenBank/DDBJ databases">
        <authorList>
            <consortium name="Pathogen Informatics"/>
            <person name="Doyle S."/>
        </authorList>
    </citation>
    <scope>NUCLEOTIDE SEQUENCE</scope>
    <source>
        <strain evidence="2">NCTC13307</strain>
    </source>
</reference>
<keyword evidence="2" id="KW-0418">Kinase</keyword>
<proteinExistence type="predicted"/>
<evidence type="ECO:0000256" key="1">
    <source>
        <dbReference type="SAM" id="MobiDB-lite"/>
    </source>
</evidence>
<dbReference type="GO" id="GO:0016301">
    <property type="term" value="F:kinase activity"/>
    <property type="evidence" value="ECO:0007669"/>
    <property type="project" value="UniProtKB-KW"/>
</dbReference>
<sequence>MNGSETYYTDDSINADFNENFENWEHFIKASGKNLKYYLVDKESNFEFFNDNKELGVLDTTKNDASKENSDENQSKKYRNE</sequence>
<accession>A0A381IE56</accession>
<gene>
    <name evidence="2" type="ORF">NCTC13307_03419</name>
</gene>
<name>A0A381IE56_CLODI</name>
<protein>
    <submittedName>
        <fullName evidence="2">Two-component sensor histidine kinase</fullName>
    </submittedName>
</protein>
<feature type="region of interest" description="Disordered" evidence="1">
    <location>
        <begin position="59"/>
        <end position="81"/>
    </location>
</feature>
<dbReference type="AlphaFoldDB" id="A0A381IE56"/>